<dbReference type="OMA" id="KPATHDE"/>
<dbReference type="Proteomes" id="UP000189513">
    <property type="component" value="Unassembled WGS sequence"/>
</dbReference>
<comment type="similarity">
    <text evidence="1">Belongs to the LCL2 family.</text>
</comment>
<dbReference type="PANTHER" id="PTHR38425">
    <property type="entry name" value="LONG CHRONOLOGICAL LIFESPAN PROTEIN 2"/>
    <property type="match status" value="1"/>
</dbReference>
<dbReference type="PANTHER" id="PTHR38425:SF1">
    <property type="entry name" value="LONG CHRONOLOGICAL LIFESPAN PROTEIN 2"/>
    <property type="match status" value="1"/>
</dbReference>
<dbReference type="GO" id="GO:0036503">
    <property type="term" value="P:ERAD pathway"/>
    <property type="evidence" value="ECO:0007669"/>
    <property type="project" value="TreeGrafter"/>
</dbReference>
<gene>
    <name evidence="6" type="ORF">BON22_2026</name>
    <name evidence="5" type="ORF">CYFA0S_05e05622g</name>
</gene>
<reference evidence="7" key="2">
    <citation type="journal article" date="2017" name="Genome Announc.">
        <title>Genome sequences of Cyberlindnera fabianii 65, Pichia kudriavzevii 129, and Saccharomyces cerevisiae 131 isolated from fermented masau fruits in Zimbabwe.</title>
        <authorList>
            <person name="van Rijswijck I.M.H."/>
            <person name="Derks M.F.L."/>
            <person name="Abee T."/>
            <person name="de Ridder D."/>
            <person name="Smid E.J."/>
        </authorList>
    </citation>
    <scope>NUCLEOTIDE SEQUENCE [LARGE SCALE GENOMIC DNA]</scope>
    <source>
        <strain evidence="7">65</strain>
    </source>
</reference>
<evidence type="ECO:0000256" key="3">
    <source>
        <dbReference type="ARBA" id="ARBA00022729"/>
    </source>
</evidence>
<dbReference type="OrthoDB" id="2234316at2759"/>
<reference evidence="6" key="3">
    <citation type="submission" date="2017-01" db="EMBL/GenBank/DDBJ databases">
        <authorList>
            <person name="Mah S.A."/>
            <person name="Swanson W.J."/>
            <person name="Moy G.W."/>
            <person name="Vacquier V.D."/>
        </authorList>
    </citation>
    <scope>NUCLEOTIDE SEQUENCE [LARGE SCALE GENOMIC DNA]</scope>
    <source>
        <strain evidence="6">65</strain>
    </source>
</reference>
<evidence type="ECO:0000256" key="4">
    <source>
        <dbReference type="SAM" id="SignalP"/>
    </source>
</evidence>
<reference evidence="5" key="1">
    <citation type="journal article" date="2014" name="Genome Announc.">
        <title>Genome sequence of the yeast Cyberlindnera fabianii (Hansenula fabianii).</title>
        <authorList>
            <person name="Freel K.C."/>
            <person name="Sarilar V."/>
            <person name="Neuveglise C."/>
            <person name="Devillers H."/>
            <person name="Friedrich A."/>
            <person name="Schacherer J."/>
        </authorList>
    </citation>
    <scope>NUCLEOTIDE SEQUENCE</scope>
    <source>
        <strain evidence="5">YJS4271</strain>
    </source>
</reference>
<name>A0A061AUP0_CYBFA</name>
<dbReference type="STRING" id="36022.A0A061AUP0"/>
<proteinExistence type="inferred from homology"/>
<evidence type="ECO:0000313" key="6">
    <source>
        <dbReference type="EMBL" id="ONH67951.1"/>
    </source>
</evidence>
<keyword evidence="7" id="KW-1185">Reference proteome</keyword>
<evidence type="ECO:0000256" key="2">
    <source>
        <dbReference type="ARBA" id="ARBA00018534"/>
    </source>
</evidence>
<accession>A0A061AUP0</accession>
<sequence>MFYLTPILLLASTANAQFFNFFGNQQQQQQQQQQQPSVNFESSFLNNGCNRYLCPDTQACVNKPMDCPCPFPSSQLKCVLPDNSNFVCISKPATSDEKLNGLYDDPVKGPKAAVEGMRDCGWVNKAYNGLV</sequence>
<protein>
    <recommendedName>
        <fullName evidence="2">Long chronological lifespan protein 2</fullName>
    </recommendedName>
</protein>
<evidence type="ECO:0000313" key="5">
    <source>
        <dbReference type="EMBL" id="CDR40893.1"/>
    </source>
</evidence>
<dbReference type="CDD" id="cd23996">
    <property type="entry name" value="LCL2-like"/>
    <property type="match status" value="1"/>
</dbReference>
<keyword evidence="3 4" id="KW-0732">Signal</keyword>
<dbReference type="AlphaFoldDB" id="A0A061AUP0"/>
<dbReference type="VEuPathDB" id="FungiDB:BON22_2026"/>
<dbReference type="EMBL" id="LK052890">
    <property type="protein sequence ID" value="CDR40893.1"/>
    <property type="molecule type" value="Genomic_DNA"/>
</dbReference>
<dbReference type="InterPro" id="IPR034543">
    <property type="entry name" value="LCL2"/>
</dbReference>
<organism evidence="5">
    <name type="scientific">Cyberlindnera fabianii</name>
    <name type="common">Yeast</name>
    <name type="synonym">Hansenula fabianii</name>
    <dbReference type="NCBI Taxonomy" id="36022"/>
    <lineage>
        <taxon>Eukaryota</taxon>
        <taxon>Fungi</taxon>
        <taxon>Dikarya</taxon>
        <taxon>Ascomycota</taxon>
        <taxon>Saccharomycotina</taxon>
        <taxon>Saccharomycetes</taxon>
        <taxon>Phaffomycetales</taxon>
        <taxon>Phaffomycetaceae</taxon>
        <taxon>Cyberlindnera</taxon>
    </lineage>
</organism>
<evidence type="ECO:0000256" key="1">
    <source>
        <dbReference type="ARBA" id="ARBA00010545"/>
    </source>
</evidence>
<feature type="chain" id="PRO_5015026813" description="Long chronological lifespan protein 2" evidence="4">
    <location>
        <begin position="17"/>
        <end position="131"/>
    </location>
</feature>
<evidence type="ECO:0000313" key="7">
    <source>
        <dbReference type="Proteomes" id="UP000189513"/>
    </source>
</evidence>
<feature type="signal peptide" evidence="4">
    <location>
        <begin position="1"/>
        <end position="16"/>
    </location>
</feature>
<dbReference type="EMBL" id="MPUK01000003">
    <property type="protein sequence ID" value="ONH67951.1"/>
    <property type="molecule type" value="Genomic_DNA"/>
</dbReference>